<keyword evidence="6 7" id="KW-0472">Membrane</keyword>
<gene>
    <name evidence="10" type="ORF">Csp1_19510</name>
</gene>
<dbReference type="Gene3D" id="1.20.1560.10">
    <property type="entry name" value="ABC transporter type 1, transmembrane domain"/>
    <property type="match status" value="1"/>
</dbReference>
<dbReference type="EMBL" id="CP024988">
    <property type="protein sequence ID" value="AWT26720.1"/>
    <property type="molecule type" value="Genomic_DNA"/>
</dbReference>
<evidence type="ECO:0000256" key="3">
    <source>
        <dbReference type="ARBA" id="ARBA00022741"/>
    </source>
</evidence>
<dbReference type="GO" id="GO:0005886">
    <property type="term" value="C:plasma membrane"/>
    <property type="evidence" value="ECO:0007669"/>
    <property type="project" value="UniProtKB-SubCell"/>
</dbReference>
<dbReference type="OrthoDB" id="9806127at2"/>
<dbReference type="SUPFAM" id="SSF52540">
    <property type="entry name" value="P-loop containing nucleoside triphosphate hydrolases"/>
    <property type="match status" value="1"/>
</dbReference>
<proteinExistence type="predicted"/>
<dbReference type="InterPro" id="IPR003439">
    <property type="entry name" value="ABC_transporter-like_ATP-bd"/>
</dbReference>
<feature type="transmembrane region" description="Helical" evidence="7">
    <location>
        <begin position="157"/>
        <end position="174"/>
    </location>
</feature>
<name>A0A2Z3YU46_9CORY</name>
<dbReference type="Pfam" id="PF00005">
    <property type="entry name" value="ABC_tran"/>
    <property type="match status" value="1"/>
</dbReference>
<feature type="transmembrane region" description="Helical" evidence="7">
    <location>
        <begin position="262"/>
        <end position="285"/>
    </location>
</feature>
<dbReference type="InterPro" id="IPR039421">
    <property type="entry name" value="Type_1_exporter"/>
</dbReference>
<keyword evidence="2 7" id="KW-0812">Transmembrane</keyword>
<feature type="domain" description="ABC transporter" evidence="8">
    <location>
        <begin position="366"/>
        <end position="594"/>
    </location>
</feature>
<sequence length="599" mass="62950">MTAPERLPVADGRRTAAVLWAELRGRRGLLAVSAVLAAAGAALDLVTPWILGRVVDDVARASDGGSGGGATHTPAWIYGLAVVAASVGAAVLSVLGVLVASRLMERLLASLREKLVDSALRMPQEQVERSGTGDLISRASDDVAQVSEALSQVVPQLTRTFFTIILTLAGMAVLDPRLALVILVALPLYWWTLRWYLRTAPAMYAAERAAFGDRAHNLLSSLRGLPTVLAFRLSRRHSARIAESSWQVNRWALRARTVQTMFMWRVDMAFLLMLTAVLFIGYVLVGDGPDGSGSLAVGAVTTAVLFFLRIEGPLGQVMREIDVLQSATASLARIVGVTDSRPPGSTGGAEGADRAGDTGCDGDARVLMEHVSFSYTPDGPDADDVLHDLSLTVAPGEHLALVGTSGAGKSTVAALLAGVHPVTRGVLSAPRDTVLVSQDSHVFSWTLRDNLTVGAPDLTAVTDTALLDAIGRTGAGHILADLPDGLDTPLGPGGYPLTAAQAQHLALTRVLVADPSLVILDEATAEAGSANARELDLASDAATEGRTAVVIAHRLSQAAACDRIAVMEQGRIVEIGSHRELVDAGGRYAQLWDAWSVSR</sequence>
<evidence type="ECO:0000313" key="10">
    <source>
        <dbReference type="EMBL" id="AWT26720.1"/>
    </source>
</evidence>
<evidence type="ECO:0000256" key="2">
    <source>
        <dbReference type="ARBA" id="ARBA00022692"/>
    </source>
</evidence>
<dbReference type="AlphaFoldDB" id="A0A2Z3YU46"/>
<dbReference type="InterPro" id="IPR011527">
    <property type="entry name" value="ABC1_TM_dom"/>
</dbReference>
<evidence type="ECO:0000256" key="6">
    <source>
        <dbReference type="ARBA" id="ARBA00023136"/>
    </source>
</evidence>
<dbReference type="Pfam" id="PF00664">
    <property type="entry name" value="ABC_membrane"/>
    <property type="match status" value="1"/>
</dbReference>
<organism evidence="10 11">
    <name type="scientific">Corynebacterium provencense</name>
    <dbReference type="NCBI Taxonomy" id="1737425"/>
    <lineage>
        <taxon>Bacteria</taxon>
        <taxon>Bacillati</taxon>
        <taxon>Actinomycetota</taxon>
        <taxon>Actinomycetes</taxon>
        <taxon>Mycobacteriales</taxon>
        <taxon>Corynebacteriaceae</taxon>
        <taxon>Corynebacterium</taxon>
    </lineage>
</organism>
<dbReference type="InterPro" id="IPR036640">
    <property type="entry name" value="ABC1_TM_sf"/>
</dbReference>
<dbReference type="KEGG" id="cpre:Csp1_19510"/>
<dbReference type="RefSeq" id="WP_110481668.1">
    <property type="nucleotide sequence ID" value="NZ_CP024988.1"/>
</dbReference>
<dbReference type="InterPro" id="IPR027417">
    <property type="entry name" value="P-loop_NTPase"/>
</dbReference>
<evidence type="ECO:0000256" key="1">
    <source>
        <dbReference type="ARBA" id="ARBA00004651"/>
    </source>
</evidence>
<keyword evidence="11" id="KW-1185">Reference proteome</keyword>
<dbReference type="GO" id="GO:0005524">
    <property type="term" value="F:ATP binding"/>
    <property type="evidence" value="ECO:0007669"/>
    <property type="project" value="UniProtKB-KW"/>
</dbReference>
<dbReference type="PANTHER" id="PTHR43394:SF1">
    <property type="entry name" value="ATP-BINDING CASSETTE SUB-FAMILY B MEMBER 10, MITOCHONDRIAL"/>
    <property type="match status" value="1"/>
</dbReference>
<feature type="transmembrane region" description="Helical" evidence="7">
    <location>
        <begin position="291"/>
        <end position="310"/>
    </location>
</feature>
<dbReference type="CDD" id="cd07346">
    <property type="entry name" value="ABC_6TM_exporters"/>
    <property type="match status" value="1"/>
</dbReference>
<evidence type="ECO:0000259" key="9">
    <source>
        <dbReference type="PROSITE" id="PS50929"/>
    </source>
</evidence>
<evidence type="ECO:0000256" key="4">
    <source>
        <dbReference type="ARBA" id="ARBA00022840"/>
    </source>
</evidence>
<reference evidence="11" key="1">
    <citation type="submission" date="2017-11" db="EMBL/GenBank/DDBJ databases">
        <title>Otitis media/interna in a cat caused by the recently described species Corynebacterium provencense.</title>
        <authorList>
            <person name="Kittl S."/>
            <person name="Brodard I."/>
            <person name="Rychener L."/>
            <person name="Jores J."/>
            <person name="Roosje P."/>
            <person name="Gobeli Brawand S."/>
        </authorList>
    </citation>
    <scope>NUCLEOTIDE SEQUENCE [LARGE SCALE GENOMIC DNA]</scope>
    <source>
        <strain evidence="11">17KM38</strain>
    </source>
</reference>
<dbReference type="SMART" id="SM00382">
    <property type="entry name" value="AAA"/>
    <property type="match status" value="1"/>
</dbReference>
<keyword evidence="4 10" id="KW-0067">ATP-binding</keyword>
<keyword evidence="3" id="KW-0547">Nucleotide-binding</keyword>
<keyword evidence="5 7" id="KW-1133">Transmembrane helix</keyword>
<evidence type="ECO:0000256" key="7">
    <source>
        <dbReference type="SAM" id="Phobius"/>
    </source>
</evidence>
<feature type="transmembrane region" description="Helical" evidence="7">
    <location>
        <begin position="75"/>
        <end position="100"/>
    </location>
</feature>
<dbReference type="Proteomes" id="UP000247696">
    <property type="component" value="Chromosome"/>
</dbReference>
<protein>
    <submittedName>
        <fullName evidence="10">Putative ABC transporter ATP-binding protein</fullName>
    </submittedName>
</protein>
<dbReference type="PROSITE" id="PS50893">
    <property type="entry name" value="ABC_TRANSPORTER_2"/>
    <property type="match status" value="1"/>
</dbReference>
<dbReference type="STRING" id="1737425.GCA_900049755_02085"/>
<evidence type="ECO:0000259" key="8">
    <source>
        <dbReference type="PROSITE" id="PS50893"/>
    </source>
</evidence>
<dbReference type="PANTHER" id="PTHR43394">
    <property type="entry name" value="ATP-DEPENDENT PERMEASE MDL1, MITOCHONDRIAL"/>
    <property type="match status" value="1"/>
</dbReference>
<dbReference type="GO" id="GO:0015421">
    <property type="term" value="F:ABC-type oligopeptide transporter activity"/>
    <property type="evidence" value="ECO:0007669"/>
    <property type="project" value="TreeGrafter"/>
</dbReference>
<feature type="transmembrane region" description="Helical" evidence="7">
    <location>
        <begin position="180"/>
        <end position="197"/>
    </location>
</feature>
<dbReference type="SUPFAM" id="SSF90123">
    <property type="entry name" value="ABC transporter transmembrane region"/>
    <property type="match status" value="1"/>
</dbReference>
<evidence type="ECO:0000313" key="11">
    <source>
        <dbReference type="Proteomes" id="UP000247696"/>
    </source>
</evidence>
<dbReference type="InterPro" id="IPR003593">
    <property type="entry name" value="AAA+_ATPase"/>
</dbReference>
<evidence type="ECO:0000256" key="5">
    <source>
        <dbReference type="ARBA" id="ARBA00022989"/>
    </source>
</evidence>
<dbReference type="Gene3D" id="3.40.50.300">
    <property type="entry name" value="P-loop containing nucleotide triphosphate hydrolases"/>
    <property type="match status" value="1"/>
</dbReference>
<dbReference type="PROSITE" id="PS50929">
    <property type="entry name" value="ABC_TM1F"/>
    <property type="match status" value="1"/>
</dbReference>
<feature type="domain" description="ABC transmembrane type-1" evidence="9">
    <location>
        <begin position="31"/>
        <end position="326"/>
    </location>
</feature>
<dbReference type="GO" id="GO:0016887">
    <property type="term" value="F:ATP hydrolysis activity"/>
    <property type="evidence" value="ECO:0007669"/>
    <property type="project" value="InterPro"/>
</dbReference>
<feature type="transmembrane region" description="Helical" evidence="7">
    <location>
        <begin position="29"/>
        <end position="51"/>
    </location>
</feature>
<comment type="subcellular location">
    <subcellularLocation>
        <location evidence="1">Cell membrane</location>
        <topology evidence="1">Multi-pass membrane protein</topology>
    </subcellularLocation>
</comment>
<accession>A0A2Z3YU46</accession>